<keyword evidence="3" id="KW-1185">Reference proteome</keyword>
<gene>
    <name evidence="2" type="ORF">AQUCO_00200588v1</name>
</gene>
<name>A0A2G5F3T4_AQUCA</name>
<feature type="signal peptide" evidence="1">
    <location>
        <begin position="1"/>
        <end position="33"/>
    </location>
</feature>
<evidence type="ECO:0000313" key="3">
    <source>
        <dbReference type="Proteomes" id="UP000230069"/>
    </source>
</evidence>
<protein>
    <submittedName>
        <fullName evidence="2">Uncharacterized protein</fullName>
    </submittedName>
</protein>
<dbReference type="InParanoid" id="A0A2G5F3T4"/>
<evidence type="ECO:0000256" key="1">
    <source>
        <dbReference type="SAM" id="SignalP"/>
    </source>
</evidence>
<feature type="chain" id="PRO_5013680305" evidence="1">
    <location>
        <begin position="34"/>
        <end position="99"/>
    </location>
</feature>
<sequence>MVRVWSTERNRVSMWLLVLLLLLLLMVFIATHSAAITSLAEDGNHDTGFPSIAVVVRDKHSHTLNVYVHLPGPPCSTDEDCVPYCPPNKARCALGACYC</sequence>
<dbReference type="AlphaFoldDB" id="A0A2G5F3T4"/>
<keyword evidence="1" id="KW-0732">Signal</keyword>
<organism evidence="2 3">
    <name type="scientific">Aquilegia coerulea</name>
    <name type="common">Rocky mountain columbine</name>
    <dbReference type="NCBI Taxonomy" id="218851"/>
    <lineage>
        <taxon>Eukaryota</taxon>
        <taxon>Viridiplantae</taxon>
        <taxon>Streptophyta</taxon>
        <taxon>Embryophyta</taxon>
        <taxon>Tracheophyta</taxon>
        <taxon>Spermatophyta</taxon>
        <taxon>Magnoliopsida</taxon>
        <taxon>Ranunculales</taxon>
        <taxon>Ranunculaceae</taxon>
        <taxon>Thalictroideae</taxon>
        <taxon>Aquilegia</taxon>
    </lineage>
</organism>
<proteinExistence type="predicted"/>
<accession>A0A2G5F3T4</accession>
<reference evidence="2 3" key="1">
    <citation type="submission" date="2017-09" db="EMBL/GenBank/DDBJ databases">
        <title>WGS assembly of Aquilegia coerulea Goldsmith.</title>
        <authorList>
            <person name="Hodges S."/>
            <person name="Kramer E."/>
            <person name="Nordborg M."/>
            <person name="Tomkins J."/>
            <person name="Borevitz J."/>
            <person name="Derieg N."/>
            <person name="Yan J."/>
            <person name="Mihaltcheva S."/>
            <person name="Hayes R.D."/>
            <person name="Rokhsar D."/>
        </authorList>
    </citation>
    <scope>NUCLEOTIDE SEQUENCE [LARGE SCALE GENOMIC DNA]</scope>
    <source>
        <strain evidence="3">cv. Goldsmith</strain>
    </source>
</reference>
<dbReference type="EMBL" id="KZ305019">
    <property type="protein sequence ID" value="PIA62673.1"/>
    <property type="molecule type" value="Genomic_DNA"/>
</dbReference>
<dbReference type="Proteomes" id="UP000230069">
    <property type="component" value="Unassembled WGS sequence"/>
</dbReference>
<evidence type="ECO:0000313" key="2">
    <source>
        <dbReference type="EMBL" id="PIA62673.1"/>
    </source>
</evidence>